<dbReference type="Proteomes" id="UP000709295">
    <property type="component" value="Unassembled WGS sequence"/>
</dbReference>
<feature type="compositionally biased region" description="Polar residues" evidence="1">
    <location>
        <begin position="38"/>
        <end position="47"/>
    </location>
</feature>
<dbReference type="EMBL" id="JAENGY010000336">
    <property type="protein sequence ID" value="KAG6965488.1"/>
    <property type="molecule type" value="Genomic_DNA"/>
</dbReference>
<evidence type="ECO:0000313" key="3">
    <source>
        <dbReference type="Proteomes" id="UP000709295"/>
    </source>
</evidence>
<evidence type="ECO:0000256" key="1">
    <source>
        <dbReference type="SAM" id="MobiDB-lite"/>
    </source>
</evidence>
<keyword evidence="3" id="KW-1185">Reference proteome</keyword>
<protein>
    <submittedName>
        <fullName evidence="2">Uncharacterized protein</fullName>
    </submittedName>
</protein>
<gene>
    <name evidence="2" type="ORF">JG688_00007169</name>
</gene>
<accession>A0A8J5MGG7</accession>
<organism evidence="2 3">
    <name type="scientific">Phytophthora aleatoria</name>
    <dbReference type="NCBI Taxonomy" id="2496075"/>
    <lineage>
        <taxon>Eukaryota</taxon>
        <taxon>Sar</taxon>
        <taxon>Stramenopiles</taxon>
        <taxon>Oomycota</taxon>
        <taxon>Peronosporomycetes</taxon>
        <taxon>Peronosporales</taxon>
        <taxon>Peronosporaceae</taxon>
        <taxon>Phytophthora</taxon>
    </lineage>
</organism>
<feature type="compositionally biased region" description="Low complexity" evidence="1">
    <location>
        <begin position="18"/>
        <end position="30"/>
    </location>
</feature>
<feature type="region of interest" description="Disordered" evidence="1">
    <location>
        <begin position="1"/>
        <end position="65"/>
    </location>
</feature>
<dbReference type="AlphaFoldDB" id="A0A8J5MGG7"/>
<comment type="caution">
    <text evidence="2">The sequence shown here is derived from an EMBL/GenBank/DDBJ whole genome shotgun (WGS) entry which is preliminary data.</text>
</comment>
<name>A0A8J5MGG7_9STRA</name>
<reference evidence="2" key="1">
    <citation type="submission" date="2021-01" db="EMBL/GenBank/DDBJ databases">
        <title>Phytophthora aleatoria, a newly-described species from Pinus radiata is distinct from Phytophthora cactorum isolates based on comparative genomics.</title>
        <authorList>
            <person name="Mcdougal R."/>
            <person name="Panda P."/>
            <person name="Williams N."/>
            <person name="Studholme D.J."/>
        </authorList>
    </citation>
    <scope>NUCLEOTIDE SEQUENCE</scope>
    <source>
        <strain evidence="2">NZFS 4037</strain>
    </source>
</reference>
<evidence type="ECO:0000313" key="2">
    <source>
        <dbReference type="EMBL" id="KAG6965488.1"/>
    </source>
</evidence>
<feature type="non-terminal residue" evidence="2">
    <location>
        <position position="1"/>
    </location>
</feature>
<sequence length="65" mass="6613">IRSSSSSSLRDDCRGELAPSEPSGSPAASSNKWGFSRVGSNVKSDANASEARGEDSALRGKGSTP</sequence>
<proteinExistence type="predicted"/>